<dbReference type="PANTHER" id="PTHR31293">
    <property type="entry name" value="RNI-LIKE SUPERFAMILY PROTEIN"/>
    <property type="match status" value="1"/>
</dbReference>
<keyword evidence="4" id="KW-1185">Reference proteome</keyword>
<reference evidence="3" key="2">
    <citation type="submission" date="2021-03" db="UniProtKB">
        <authorList>
            <consortium name="EnsemblPlants"/>
        </authorList>
    </citation>
    <scope>IDENTIFICATION</scope>
</reference>
<dbReference type="Gramene" id="AUR62036312-RA">
    <property type="protein sequence ID" value="AUR62036312-RA:cds"/>
    <property type="gene ID" value="AUR62036312"/>
</dbReference>
<evidence type="ECO:0000259" key="2">
    <source>
        <dbReference type="Pfam" id="PF00646"/>
    </source>
</evidence>
<accession>A0A803MWE7</accession>
<feature type="region of interest" description="Disordered" evidence="1">
    <location>
        <begin position="1"/>
        <end position="30"/>
    </location>
</feature>
<evidence type="ECO:0000256" key="1">
    <source>
        <dbReference type="SAM" id="MobiDB-lite"/>
    </source>
</evidence>
<dbReference type="Pfam" id="PF00646">
    <property type="entry name" value="F-box"/>
    <property type="match status" value="1"/>
</dbReference>
<dbReference type="PANTHER" id="PTHR31293:SF12">
    <property type="entry name" value="RNI-LIKE SUPERFAMILY PROTEIN"/>
    <property type="match status" value="1"/>
</dbReference>
<organism evidence="3 4">
    <name type="scientific">Chenopodium quinoa</name>
    <name type="common">Quinoa</name>
    <dbReference type="NCBI Taxonomy" id="63459"/>
    <lineage>
        <taxon>Eukaryota</taxon>
        <taxon>Viridiplantae</taxon>
        <taxon>Streptophyta</taxon>
        <taxon>Embryophyta</taxon>
        <taxon>Tracheophyta</taxon>
        <taxon>Spermatophyta</taxon>
        <taxon>Magnoliopsida</taxon>
        <taxon>eudicotyledons</taxon>
        <taxon>Gunneridae</taxon>
        <taxon>Pentapetalae</taxon>
        <taxon>Caryophyllales</taxon>
        <taxon>Chenopodiaceae</taxon>
        <taxon>Chenopodioideae</taxon>
        <taxon>Atripliceae</taxon>
        <taxon>Chenopodium</taxon>
    </lineage>
</organism>
<dbReference type="AlphaFoldDB" id="A0A803MWE7"/>
<dbReference type="InterPro" id="IPR001810">
    <property type="entry name" value="F-box_dom"/>
</dbReference>
<dbReference type="SUPFAM" id="SSF81383">
    <property type="entry name" value="F-box domain"/>
    <property type="match status" value="1"/>
</dbReference>
<feature type="domain" description="F-box" evidence="2">
    <location>
        <begin position="33"/>
        <end position="69"/>
    </location>
</feature>
<evidence type="ECO:0000313" key="3">
    <source>
        <dbReference type="EnsemblPlants" id="AUR62036312-RA:cds"/>
    </source>
</evidence>
<name>A0A803MWE7_CHEQI</name>
<feature type="compositionally biased region" description="Polar residues" evidence="1">
    <location>
        <begin position="17"/>
        <end position="26"/>
    </location>
</feature>
<sequence>MENSVNNGKKRRLYPCDTTNNGSSRGNGEVDRLSTLPNFLLGNILSRLPLHLAATTSVLSRRWRGLWSRYSSPASSSATISSHGNPLLHTLAVVTNS</sequence>
<dbReference type="EnsemblPlants" id="AUR62036312-RA">
    <property type="protein sequence ID" value="AUR62036312-RA:cds"/>
    <property type="gene ID" value="AUR62036312"/>
</dbReference>
<reference evidence="3" key="1">
    <citation type="journal article" date="2017" name="Nature">
        <title>The genome of Chenopodium quinoa.</title>
        <authorList>
            <person name="Jarvis D.E."/>
            <person name="Ho Y.S."/>
            <person name="Lightfoot D.J."/>
            <person name="Schmoeckel S.M."/>
            <person name="Li B."/>
            <person name="Borm T.J.A."/>
            <person name="Ohyanagi H."/>
            <person name="Mineta K."/>
            <person name="Michell C.T."/>
            <person name="Saber N."/>
            <person name="Kharbatia N.M."/>
            <person name="Rupper R.R."/>
            <person name="Sharp A.R."/>
            <person name="Dally N."/>
            <person name="Boughton B.A."/>
            <person name="Woo Y.H."/>
            <person name="Gao G."/>
            <person name="Schijlen E.G.W.M."/>
            <person name="Guo X."/>
            <person name="Momin A.A."/>
            <person name="Negrao S."/>
            <person name="Al-Babili S."/>
            <person name="Gehring C."/>
            <person name="Roessner U."/>
            <person name="Jung C."/>
            <person name="Murphy K."/>
            <person name="Arold S.T."/>
            <person name="Gojobori T."/>
            <person name="van der Linden C.G."/>
            <person name="van Loo E.N."/>
            <person name="Jellen E.N."/>
            <person name="Maughan P.J."/>
            <person name="Tester M."/>
        </authorList>
    </citation>
    <scope>NUCLEOTIDE SEQUENCE [LARGE SCALE GENOMIC DNA]</scope>
    <source>
        <strain evidence="3">cv. PI 614886</strain>
    </source>
</reference>
<evidence type="ECO:0000313" key="4">
    <source>
        <dbReference type="Proteomes" id="UP000596660"/>
    </source>
</evidence>
<dbReference type="InterPro" id="IPR055294">
    <property type="entry name" value="FBL60-like"/>
</dbReference>
<dbReference type="Proteomes" id="UP000596660">
    <property type="component" value="Unplaced"/>
</dbReference>
<protein>
    <recommendedName>
        <fullName evidence="2">F-box domain-containing protein</fullName>
    </recommendedName>
</protein>
<proteinExistence type="predicted"/>
<dbReference type="InterPro" id="IPR036047">
    <property type="entry name" value="F-box-like_dom_sf"/>
</dbReference>